<keyword evidence="2" id="KW-1185">Reference proteome</keyword>
<dbReference type="AlphaFoldDB" id="A0A7W9S0L1"/>
<protein>
    <recommendedName>
        <fullName evidence="3">TubC N-terminal docking domain-containing protein</fullName>
    </recommendedName>
</protein>
<evidence type="ECO:0008006" key="3">
    <source>
        <dbReference type="Google" id="ProtNLM"/>
    </source>
</evidence>
<name>A0A7W9S0L1_9HYPH</name>
<evidence type="ECO:0000313" key="1">
    <source>
        <dbReference type="EMBL" id="MBB6011902.1"/>
    </source>
</evidence>
<dbReference type="RefSeq" id="WP_183827441.1">
    <property type="nucleotide sequence ID" value="NZ_JACHEU010000001.1"/>
</dbReference>
<organism evidence="1 2">
    <name type="scientific">Aquamicrobium lusatiense</name>
    <dbReference type="NCBI Taxonomy" id="89772"/>
    <lineage>
        <taxon>Bacteria</taxon>
        <taxon>Pseudomonadati</taxon>
        <taxon>Pseudomonadota</taxon>
        <taxon>Alphaproteobacteria</taxon>
        <taxon>Hyphomicrobiales</taxon>
        <taxon>Phyllobacteriaceae</taxon>
        <taxon>Aquamicrobium</taxon>
    </lineage>
</organism>
<dbReference type="Proteomes" id="UP000533306">
    <property type="component" value="Unassembled WGS sequence"/>
</dbReference>
<evidence type="ECO:0000313" key="2">
    <source>
        <dbReference type="Proteomes" id="UP000533306"/>
    </source>
</evidence>
<accession>A0A7W9S0L1</accession>
<gene>
    <name evidence="1" type="ORF">HNR59_001247</name>
</gene>
<sequence length="114" mass="12664">MADVGKIVERIRAHGANIAIDAGKLIIINREKLPDGAFEFIRQHGREIAQFIEKEGEFDERAAIIEFDGGFSRKEADDIARLLLSSPPKDCNPADWTWFVGKASEIIDAGRRAA</sequence>
<dbReference type="EMBL" id="JACHEU010000001">
    <property type="protein sequence ID" value="MBB6011902.1"/>
    <property type="molecule type" value="Genomic_DNA"/>
</dbReference>
<reference evidence="1 2" key="1">
    <citation type="submission" date="2020-08" db="EMBL/GenBank/DDBJ databases">
        <title>Genomic Encyclopedia of Type Strains, Phase IV (KMG-IV): sequencing the most valuable type-strain genomes for metagenomic binning, comparative biology and taxonomic classification.</title>
        <authorList>
            <person name="Goeker M."/>
        </authorList>
    </citation>
    <scope>NUCLEOTIDE SEQUENCE [LARGE SCALE GENOMIC DNA]</scope>
    <source>
        <strain evidence="1 2">DSM 11099</strain>
    </source>
</reference>
<proteinExistence type="predicted"/>
<comment type="caution">
    <text evidence="1">The sequence shown here is derived from an EMBL/GenBank/DDBJ whole genome shotgun (WGS) entry which is preliminary data.</text>
</comment>